<keyword evidence="2" id="KW-0964">Secreted</keyword>
<dbReference type="SUPFAM" id="SSF49842">
    <property type="entry name" value="TNF-like"/>
    <property type="match status" value="2"/>
</dbReference>
<dbReference type="SMART" id="SM00110">
    <property type="entry name" value="C1Q"/>
    <property type="match status" value="1"/>
</dbReference>
<evidence type="ECO:0000256" key="2">
    <source>
        <dbReference type="ARBA" id="ARBA00022525"/>
    </source>
</evidence>
<accession>A0A8S3QQB2</accession>
<comment type="subcellular location">
    <subcellularLocation>
        <location evidence="1">Secreted</location>
    </subcellularLocation>
</comment>
<evidence type="ECO:0000313" key="6">
    <source>
        <dbReference type="Proteomes" id="UP000683360"/>
    </source>
</evidence>
<dbReference type="Pfam" id="PF00386">
    <property type="entry name" value="C1q"/>
    <property type="match status" value="1"/>
</dbReference>
<organism evidence="5 6">
    <name type="scientific">Mytilus edulis</name>
    <name type="common">Blue mussel</name>
    <dbReference type="NCBI Taxonomy" id="6550"/>
    <lineage>
        <taxon>Eukaryota</taxon>
        <taxon>Metazoa</taxon>
        <taxon>Spiralia</taxon>
        <taxon>Lophotrochozoa</taxon>
        <taxon>Mollusca</taxon>
        <taxon>Bivalvia</taxon>
        <taxon>Autobranchia</taxon>
        <taxon>Pteriomorphia</taxon>
        <taxon>Mytilida</taxon>
        <taxon>Mytiloidea</taxon>
        <taxon>Mytilidae</taxon>
        <taxon>Mytilinae</taxon>
        <taxon>Mytilus</taxon>
    </lineage>
</organism>
<evidence type="ECO:0000256" key="3">
    <source>
        <dbReference type="ARBA" id="ARBA00022729"/>
    </source>
</evidence>
<dbReference type="GO" id="GO:0005576">
    <property type="term" value="C:extracellular region"/>
    <property type="evidence" value="ECO:0007669"/>
    <property type="project" value="UniProtKB-SubCell"/>
</dbReference>
<dbReference type="EMBL" id="CAJPWZ010000616">
    <property type="protein sequence ID" value="CAG2197104.1"/>
    <property type="molecule type" value="Genomic_DNA"/>
</dbReference>
<keyword evidence="3" id="KW-0732">Signal</keyword>
<dbReference type="PANTHER" id="PTHR22923">
    <property type="entry name" value="CEREBELLIN-RELATED"/>
    <property type="match status" value="1"/>
</dbReference>
<name>A0A8S3QQB2_MYTED</name>
<gene>
    <name evidence="5" type="ORF">MEDL_11939</name>
</gene>
<proteinExistence type="predicted"/>
<dbReference type="PROSITE" id="PS50871">
    <property type="entry name" value="C1Q"/>
    <property type="match status" value="1"/>
</dbReference>
<protein>
    <submittedName>
        <fullName evidence="5">C1QL</fullName>
    </submittedName>
</protein>
<feature type="domain" description="C1q" evidence="4">
    <location>
        <begin position="102"/>
        <end position="237"/>
    </location>
</feature>
<dbReference type="InterPro" id="IPR008983">
    <property type="entry name" value="Tumour_necrosis_fac-like_dom"/>
</dbReference>
<dbReference type="Gene3D" id="2.60.120.40">
    <property type="match status" value="2"/>
</dbReference>
<dbReference type="AlphaFoldDB" id="A0A8S3QQB2"/>
<evidence type="ECO:0000259" key="4">
    <source>
        <dbReference type="PROSITE" id="PS50871"/>
    </source>
</evidence>
<dbReference type="PRINTS" id="PR00007">
    <property type="entry name" value="COMPLEMNTC1Q"/>
</dbReference>
<keyword evidence="6" id="KW-1185">Reference proteome</keyword>
<dbReference type="InterPro" id="IPR050822">
    <property type="entry name" value="Cerebellin_Synaptic_Org"/>
</dbReference>
<dbReference type="OrthoDB" id="6151356at2759"/>
<sequence length="237" mass="25918">MDKQENTDYKSGIVAGSVKEMVKPKSNANSRKERLLLQPDNTVNVELVAFYAYMSNPENNPSANHTLIYDVPVTNVGSGYNQVIGVFTAPTKRLLLPQDNIVSDGLVAFYAYMFNPENNPSVHLTLIYDVSVTNVGNGYNHVTGIFTAPTSGVYVFIWVTRVSSGEHPTQLMINNSVYGVIFLRAKNGDDGSVSGTVVAYVTKGDSVFVRVHSTYAGDGQINSNEHGRPSFSGWLLR</sequence>
<dbReference type="Proteomes" id="UP000683360">
    <property type="component" value="Unassembled WGS sequence"/>
</dbReference>
<reference evidence="5" key="1">
    <citation type="submission" date="2021-03" db="EMBL/GenBank/DDBJ databases">
        <authorList>
            <person name="Bekaert M."/>
        </authorList>
    </citation>
    <scope>NUCLEOTIDE SEQUENCE</scope>
</reference>
<dbReference type="InterPro" id="IPR001073">
    <property type="entry name" value="C1q_dom"/>
</dbReference>
<evidence type="ECO:0000313" key="5">
    <source>
        <dbReference type="EMBL" id="CAG2197104.1"/>
    </source>
</evidence>
<evidence type="ECO:0000256" key="1">
    <source>
        <dbReference type="ARBA" id="ARBA00004613"/>
    </source>
</evidence>
<dbReference type="PANTHER" id="PTHR22923:SF116">
    <property type="entry name" value="C1Q DOMAIN-CONTAINING PROTEIN"/>
    <property type="match status" value="1"/>
</dbReference>
<comment type="caution">
    <text evidence="5">The sequence shown here is derived from an EMBL/GenBank/DDBJ whole genome shotgun (WGS) entry which is preliminary data.</text>
</comment>